<dbReference type="InterPro" id="IPR012312">
    <property type="entry name" value="Hemerythrin-like"/>
</dbReference>
<name>A0ABN2QGK6_9MICO</name>
<keyword evidence="4" id="KW-1185">Reference proteome</keyword>
<organism evidence="3 4">
    <name type="scientific">Agromyces allii</name>
    <dbReference type="NCBI Taxonomy" id="393607"/>
    <lineage>
        <taxon>Bacteria</taxon>
        <taxon>Bacillati</taxon>
        <taxon>Actinomycetota</taxon>
        <taxon>Actinomycetes</taxon>
        <taxon>Micrococcales</taxon>
        <taxon>Microbacteriaceae</taxon>
        <taxon>Agromyces</taxon>
    </lineage>
</organism>
<dbReference type="CDD" id="cd12108">
    <property type="entry name" value="Hr-like"/>
    <property type="match status" value="1"/>
</dbReference>
<evidence type="ECO:0000259" key="2">
    <source>
        <dbReference type="Pfam" id="PF01814"/>
    </source>
</evidence>
<evidence type="ECO:0000256" key="1">
    <source>
        <dbReference type="SAM" id="MobiDB-lite"/>
    </source>
</evidence>
<sequence length="266" mass="29593">MSRVRSGPRSGFVSAMTTRLPSTGAPERVAAAPSTTCRSDEVVVIHRLFRRLFAEAPSLVRGVAPDDTAHARRVAKHLHAVIALLHVHHRTEDEFFWDVMTDRAPACGLHVELMRRQHGAVSDRLDVADALVDRWAYRADARTAVRIATALEEIDRMLVEHLVDEEREAFPVLDAILSDAEWDHIHKHAQRHKPPMPIFVLLGLMIDSVPEADRAAWIANELPAPIRFAYRTVGRRQYERAIGRIRSNDRGALGGAGAAGLEPAMA</sequence>
<comment type="caution">
    <text evidence="3">The sequence shown here is derived from an EMBL/GenBank/DDBJ whole genome shotgun (WGS) entry which is preliminary data.</text>
</comment>
<dbReference type="Gene3D" id="1.20.120.520">
    <property type="entry name" value="nmb1532 protein domain like"/>
    <property type="match status" value="1"/>
</dbReference>
<proteinExistence type="predicted"/>
<evidence type="ECO:0000313" key="4">
    <source>
        <dbReference type="Proteomes" id="UP001499954"/>
    </source>
</evidence>
<dbReference type="EMBL" id="BAAAMK010000002">
    <property type="protein sequence ID" value="GAA1951475.1"/>
    <property type="molecule type" value="Genomic_DNA"/>
</dbReference>
<gene>
    <name evidence="3" type="ORF">GCM10009717_16920</name>
</gene>
<feature type="region of interest" description="Disordered" evidence="1">
    <location>
        <begin position="1"/>
        <end position="32"/>
    </location>
</feature>
<evidence type="ECO:0000313" key="3">
    <source>
        <dbReference type="EMBL" id="GAA1951475.1"/>
    </source>
</evidence>
<protein>
    <recommendedName>
        <fullName evidence="2">Hemerythrin-like domain-containing protein</fullName>
    </recommendedName>
</protein>
<dbReference type="Pfam" id="PF01814">
    <property type="entry name" value="Hemerythrin"/>
    <property type="match status" value="1"/>
</dbReference>
<accession>A0ABN2QGK6</accession>
<dbReference type="Proteomes" id="UP001499954">
    <property type="component" value="Unassembled WGS sequence"/>
</dbReference>
<feature type="domain" description="Hemerythrin-like" evidence="2">
    <location>
        <begin position="42"/>
        <end position="173"/>
    </location>
</feature>
<reference evidence="3 4" key="1">
    <citation type="journal article" date="2019" name="Int. J. Syst. Evol. Microbiol.">
        <title>The Global Catalogue of Microorganisms (GCM) 10K type strain sequencing project: providing services to taxonomists for standard genome sequencing and annotation.</title>
        <authorList>
            <consortium name="The Broad Institute Genomics Platform"/>
            <consortium name="The Broad Institute Genome Sequencing Center for Infectious Disease"/>
            <person name="Wu L."/>
            <person name="Ma J."/>
        </authorList>
    </citation>
    <scope>NUCLEOTIDE SEQUENCE [LARGE SCALE GENOMIC DNA]</scope>
    <source>
        <strain evidence="3 4">JCM 13584</strain>
    </source>
</reference>